<gene>
    <name evidence="2" type="ORF">DDE83_004583</name>
</gene>
<keyword evidence="1" id="KW-0472">Membrane</keyword>
<protein>
    <submittedName>
        <fullName evidence="2">Rta-like protein</fullName>
    </submittedName>
</protein>
<comment type="caution">
    <text evidence="2">The sequence shown here is derived from an EMBL/GenBank/DDBJ whole genome shotgun (WGS) entry which is preliminary data.</text>
</comment>
<organism evidence="2 3">
    <name type="scientific">Stemphylium lycopersici</name>
    <name type="common">Tomato gray leaf spot disease fungus</name>
    <name type="synonym">Thyrospora lycopersici</name>
    <dbReference type="NCBI Taxonomy" id="183478"/>
    <lineage>
        <taxon>Eukaryota</taxon>
        <taxon>Fungi</taxon>
        <taxon>Dikarya</taxon>
        <taxon>Ascomycota</taxon>
        <taxon>Pezizomycotina</taxon>
        <taxon>Dothideomycetes</taxon>
        <taxon>Pleosporomycetidae</taxon>
        <taxon>Pleosporales</taxon>
        <taxon>Pleosporineae</taxon>
        <taxon>Pleosporaceae</taxon>
        <taxon>Stemphylium</taxon>
    </lineage>
</organism>
<evidence type="ECO:0000313" key="3">
    <source>
        <dbReference type="Proteomes" id="UP000249619"/>
    </source>
</evidence>
<keyword evidence="3" id="KW-1185">Reference proteome</keyword>
<dbReference type="InterPro" id="IPR021858">
    <property type="entry name" value="Fun_TF"/>
</dbReference>
<accession>A0A364N4C4</accession>
<proteinExistence type="predicted"/>
<keyword evidence="1" id="KW-1133">Transmembrane helix</keyword>
<evidence type="ECO:0000256" key="1">
    <source>
        <dbReference type="SAM" id="Phobius"/>
    </source>
</evidence>
<evidence type="ECO:0000313" key="2">
    <source>
        <dbReference type="EMBL" id="RAR11437.1"/>
    </source>
</evidence>
<keyword evidence="1" id="KW-0812">Transmembrane</keyword>
<feature type="transmembrane region" description="Helical" evidence="1">
    <location>
        <begin position="120"/>
        <end position="142"/>
    </location>
</feature>
<sequence length="387" mass="44085">MATSRAPEIMSVPRTLPALSRFSEREMFIIKGIAQGRPQIGQFLIVPSFRVNHHKTFARHLHNASPLVHDALIAAAALLAYEYEPEPFHEDRTIGHRRAASAISALRSLKSLEPGDLSTFLMLAVSAITFALYISGSSLAICRHTLMTIKPMYDTSTEFDSDCLALLICLIEVETEECLLLAEVPTLRFKAELADGYVDRFIGIAASMLTHLYDICKISNMLRKDERPDPQETTKALDAMEFAVSKWIPTIPKDFVDRFLQEEVVSLLAQARVYRWFVLLLIHRIRHPYGTELAAGATLSDAILRELWMVLKRTERSMPCVTVAFMVACFELTDRNNRQLALEKIDVFIEYSKEMRARIKDQLKVFWTIKDIRGEVHWCDIITLLAR</sequence>
<name>A0A364N4C4_STELY</name>
<dbReference type="Pfam" id="PF11951">
    <property type="entry name" value="Fungal_trans_2"/>
    <property type="match status" value="1"/>
</dbReference>
<dbReference type="EMBL" id="QGDH01000057">
    <property type="protein sequence ID" value="RAR11437.1"/>
    <property type="molecule type" value="Genomic_DNA"/>
</dbReference>
<dbReference type="AlphaFoldDB" id="A0A364N4C4"/>
<reference evidence="3" key="1">
    <citation type="submission" date="2018-05" db="EMBL/GenBank/DDBJ databases">
        <title>Draft genome sequence of Stemphylium lycopersici strain CIDEFI 213.</title>
        <authorList>
            <person name="Medina R."/>
            <person name="Franco M.E.E."/>
            <person name="Lucentini C.G."/>
            <person name="Saparrat M.C.N."/>
            <person name="Balatti P.A."/>
        </authorList>
    </citation>
    <scope>NUCLEOTIDE SEQUENCE [LARGE SCALE GENOMIC DNA]</scope>
    <source>
        <strain evidence="3">CIDEFI 213</strain>
    </source>
</reference>
<dbReference type="Proteomes" id="UP000249619">
    <property type="component" value="Unassembled WGS sequence"/>
</dbReference>